<evidence type="ECO:0000313" key="3">
    <source>
        <dbReference type="EMBL" id="CAL6003043.1"/>
    </source>
</evidence>
<evidence type="ECO:0000313" key="4">
    <source>
        <dbReference type="Proteomes" id="UP001642409"/>
    </source>
</evidence>
<accession>A0AA86NWA7</accession>
<dbReference type="AlphaFoldDB" id="A0AA86NWA7"/>
<keyword evidence="1" id="KW-0472">Membrane</keyword>
<keyword evidence="4" id="KW-1185">Reference proteome</keyword>
<protein>
    <submittedName>
        <fullName evidence="3">Hypothetical_protein</fullName>
    </submittedName>
</protein>
<dbReference type="EMBL" id="CAXDID020000046">
    <property type="protein sequence ID" value="CAL6003043.1"/>
    <property type="molecule type" value="Genomic_DNA"/>
</dbReference>
<sequence length="158" mass="17374">MLFLCSIQVDEFNISNIRVEKHQLKFDFSTTAFPGAELYVSINAQLPDSQLIFVQKVVVNTSTKTSVSMSCDDQILLAPCSEQLSSLKKNILVGITFDQSYFVYTVHKLKASVDTYSNSSQVAIIVGCTVGGVVLIASLVVLVIFLKIKNHLQPLLAE</sequence>
<reference evidence="2" key="1">
    <citation type="submission" date="2023-06" db="EMBL/GenBank/DDBJ databases">
        <authorList>
            <person name="Kurt Z."/>
        </authorList>
    </citation>
    <scope>NUCLEOTIDE SEQUENCE</scope>
</reference>
<organism evidence="2">
    <name type="scientific">Hexamita inflata</name>
    <dbReference type="NCBI Taxonomy" id="28002"/>
    <lineage>
        <taxon>Eukaryota</taxon>
        <taxon>Metamonada</taxon>
        <taxon>Diplomonadida</taxon>
        <taxon>Hexamitidae</taxon>
        <taxon>Hexamitinae</taxon>
        <taxon>Hexamita</taxon>
    </lineage>
</organism>
<keyword evidence="1" id="KW-0812">Transmembrane</keyword>
<keyword evidence="1" id="KW-1133">Transmembrane helix</keyword>
<evidence type="ECO:0000256" key="1">
    <source>
        <dbReference type="SAM" id="Phobius"/>
    </source>
</evidence>
<comment type="caution">
    <text evidence="2">The sequence shown here is derived from an EMBL/GenBank/DDBJ whole genome shotgun (WGS) entry which is preliminary data.</text>
</comment>
<gene>
    <name evidence="2" type="ORF">HINF_LOCUS14273</name>
    <name evidence="3" type="ORF">HINF_LOCUS18215</name>
</gene>
<dbReference type="Proteomes" id="UP001642409">
    <property type="component" value="Unassembled WGS sequence"/>
</dbReference>
<proteinExistence type="predicted"/>
<evidence type="ECO:0000313" key="2">
    <source>
        <dbReference type="EMBL" id="CAI9926628.1"/>
    </source>
</evidence>
<reference evidence="3 4" key="2">
    <citation type="submission" date="2024-07" db="EMBL/GenBank/DDBJ databases">
        <authorList>
            <person name="Akdeniz Z."/>
        </authorList>
    </citation>
    <scope>NUCLEOTIDE SEQUENCE [LARGE SCALE GENOMIC DNA]</scope>
</reference>
<dbReference type="EMBL" id="CATOUU010000369">
    <property type="protein sequence ID" value="CAI9926628.1"/>
    <property type="molecule type" value="Genomic_DNA"/>
</dbReference>
<name>A0AA86NWA7_9EUKA</name>
<feature type="transmembrane region" description="Helical" evidence="1">
    <location>
        <begin position="122"/>
        <end position="146"/>
    </location>
</feature>